<dbReference type="EMBL" id="JACOSL010000059">
    <property type="protein sequence ID" value="MBI1757384.1"/>
    <property type="molecule type" value="Genomic_DNA"/>
</dbReference>
<dbReference type="InterPro" id="IPR006162">
    <property type="entry name" value="Ppantetheine_attach_site"/>
</dbReference>
<dbReference type="InterPro" id="IPR036736">
    <property type="entry name" value="ACP-like_sf"/>
</dbReference>
<dbReference type="Gene3D" id="1.10.1200.10">
    <property type="entry name" value="ACP-like"/>
    <property type="match status" value="1"/>
</dbReference>
<dbReference type="GO" id="GO:0005829">
    <property type="term" value="C:cytosol"/>
    <property type="evidence" value="ECO:0007669"/>
    <property type="project" value="TreeGrafter"/>
</dbReference>
<dbReference type="Pfam" id="PF00550">
    <property type="entry name" value="PP-binding"/>
    <property type="match status" value="1"/>
</dbReference>
<dbReference type="InterPro" id="IPR003231">
    <property type="entry name" value="ACP"/>
</dbReference>
<evidence type="ECO:0000256" key="9">
    <source>
        <dbReference type="NCBIfam" id="TIGR00517"/>
    </source>
</evidence>
<gene>
    <name evidence="8" type="primary">acpP</name>
    <name evidence="12" type="ORF">HYR64_09795</name>
</gene>
<dbReference type="GO" id="GO:0000035">
    <property type="term" value="F:acyl binding"/>
    <property type="evidence" value="ECO:0007669"/>
    <property type="project" value="TreeGrafter"/>
</dbReference>
<comment type="PTM">
    <text evidence="8">4'-phosphopantetheine is transferred from CoA to a specific serine of apo-ACP by AcpS. This modification is essential for activity because fatty acids are bound in thioester linkage to the sulfhydryl of the prosthetic group.</text>
</comment>
<dbReference type="NCBIfam" id="TIGR00517">
    <property type="entry name" value="acyl_carrier"/>
    <property type="match status" value="1"/>
</dbReference>
<dbReference type="NCBIfam" id="NF002149">
    <property type="entry name" value="PRK00982.1-3"/>
    <property type="match status" value="1"/>
</dbReference>
<dbReference type="NCBIfam" id="NF002148">
    <property type="entry name" value="PRK00982.1-2"/>
    <property type="match status" value="1"/>
</dbReference>
<dbReference type="Proteomes" id="UP000727962">
    <property type="component" value="Unassembled WGS sequence"/>
</dbReference>
<keyword evidence="2 8" id="KW-0596">Phosphopantetheine</keyword>
<proteinExistence type="inferred from homology"/>
<evidence type="ECO:0000256" key="6">
    <source>
        <dbReference type="ARBA" id="ARBA00023098"/>
    </source>
</evidence>
<evidence type="ECO:0000259" key="11">
    <source>
        <dbReference type="PROSITE" id="PS50075"/>
    </source>
</evidence>
<reference evidence="12" key="1">
    <citation type="submission" date="2020-07" db="EMBL/GenBank/DDBJ databases">
        <title>Huge and variable diversity of episymbiotic CPR bacteria and DPANN archaea in groundwater ecosystems.</title>
        <authorList>
            <person name="He C.Y."/>
            <person name="Keren R."/>
            <person name="Whittaker M."/>
            <person name="Farag I.F."/>
            <person name="Doudna J."/>
            <person name="Cate J.H.D."/>
            <person name="Banfield J.F."/>
        </authorList>
    </citation>
    <scope>NUCLEOTIDE SEQUENCE</scope>
    <source>
        <strain evidence="12">NC_groundwater_17_Pr7_B-0.1um_64_12</strain>
    </source>
</reference>
<dbReference type="InterPro" id="IPR020806">
    <property type="entry name" value="PKS_PP-bd"/>
</dbReference>
<evidence type="ECO:0000256" key="8">
    <source>
        <dbReference type="HAMAP-Rule" id="MF_01217"/>
    </source>
</evidence>
<dbReference type="InterPro" id="IPR009081">
    <property type="entry name" value="PP-bd_ACP"/>
</dbReference>
<evidence type="ECO:0000313" key="12">
    <source>
        <dbReference type="EMBL" id="MBI1757384.1"/>
    </source>
</evidence>
<evidence type="ECO:0000256" key="10">
    <source>
        <dbReference type="RuleBase" id="RU003545"/>
    </source>
</evidence>
<evidence type="ECO:0000256" key="3">
    <source>
        <dbReference type="ARBA" id="ARBA00022516"/>
    </source>
</evidence>
<accession>A0A931LU53</accession>
<dbReference type="NCBIfam" id="NF002150">
    <property type="entry name" value="PRK00982.1-4"/>
    <property type="match status" value="1"/>
</dbReference>
<dbReference type="PROSITE" id="PS50075">
    <property type="entry name" value="CARRIER"/>
    <property type="match status" value="1"/>
</dbReference>
<keyword evidence="4 8" id="KW-0597">Phosphoprotein</keyword>
<keyword evidence="3 8" id="KW-0444">Lipid biosynthesis</keyword>
<evidence type="ECO:0000256" key="4">
    <source>
        <dbReference type="ARBA" id="ARBA00022553"/>
    </source>
</evidence>
<keyword evidence="7 8" id="KW-0275">Fatty acid biosynthesis</keyword>
<feature type="domain" description="Carrier" evidence="11">
    <location>
        <begin position="3"/>
        <end position="78"/>
    </location>
</feature>
<evidence type="ECO:0000256" key="2">
    <source>
        <dbReference type="ARBA" id="ARBA00022450"/>
    </source>
</evidence>
<evidence type="ECO:0000256" key="5">
    <source>
        <dbReference type="ARBA" id="ARBA00022832"/>
    </source>
</evidence>
<keyword evidence="8" id="KW-0963">Cytoplasm</keyword>
<dbReference type="GO" id="GO:0016020">
    <property type="term" value="C:membrane"/>
    <property type="evidence" value="ECO:0007669"/>
    <property type="project" value="GOC"/>
</dbReference>
<comment type="similarity">
    <text evidence="8">Belongs to the acyl carrier protein (ACP) family.</text>
</comment>
<dbReference type="PROSITE" id="PS00012">
    <property type="entry name" value="PHOSPHOPANTETHEINE"/>
    <property type="match status" value="1"/>
</dbReference>
<dbReference type="NCBIfam" id="NF002151">
    <property type="entry name" value="PRK00982.1-5"/>
    <property type="match status" value="1"/>
</dbReference>
<sequence>MSQDVLNRVKKVVVEELGVKEEEVTDAASFTEDLGADSLDVVELVMALEDEFGIDIPDEEVNEIKTVGDAVNYIQKKQV</sequence>
<comment type="function">
    <text evidence="1 8 10">Carrier of the growing fatty acid chain in fatty acid biosynthesis.</text>
</comment>
<evidence type="ECO:0000313" key="13">
    <source>
        <dbReference type="Proteomes" id="UP000727962"/>
    </source>
</evidence>
<dbReference type="GO" id="GO:0009245">
    <property type="term" value="P:lipid A biosynthetic process"/>
    <property type="evidence" value="ECO:0007669"/>
    <property type="project" value="TreeGrafter"/>
</dbReference>
<dbReference type="PANTHER" id="PTHR20863:SF76">
    <property type="entry name" value="CARRIER DOMAIN-CONTAINING PROTEIN"/>
    <property type="match status" value="1"/>
</dbReference>
<name>A0A931LU53_FIMGI</name>
<dbReference type="FunFam" id="1.10.1200.10:FF:000001">
    <property type="entry name" value="Acyl carrier protein"/>
    <property type="match status" value="1"/>
</dbReference>
<comment type="caution">
    <text evidence="12">The sequence shown here is derived from an EMBL/GenBank/DDBJ whole genome shotgun (WGS) entry which is preliminary data.</text>
</comment>
<comment type="subcellular location">
    <subcellularLocation>
        <location evidence="8">Cytoplasm</location>
    </subcellularLocation>
</comment>
<dbReference type="PANTHER" id="PTHR20863">
    <property type="entry name" value="ACYL CARRIER PROTEIN"/>
    <property type="match status" value="1"/>
</dbReference>
<evidence type="ECO:0000256" key="1">
    <source>
        <dbReference type="ARBA" id="ARBA00003180"/>
    </source>
</evidence>
<dbReference type="SUPFAM" id="SSF47336">
    <property type="entry name" value="ACP-like"/>
    <property type="match status" value="1"/>
</dbReference>
<comment type="PTM">
    <text evidence="10">4'-phosphopantetheine is transferred from CoA to a specific serine of apo-ACP by acpS.</text>
</comment>
<evidence type="ECO:0000256" key="7">
    <source>
        <dbReference type="ARBA" id="ARBA00023160"/>
    </source>
</evidence>
<dbReference type="GO" id="GO:0031177">
    <property type="term" value="F:phosphopantetheine binding"/>
    <property type="evidence" value="ECO:0007669"/>
    <property type="project" value="InterPro"/>
</dbReference>
<keyword evidence="6 8" id="KW-0443">Lipid metabolism</keyword>
<feature type="modified residue" description="O-(pantetheine 4'-phosphoryl)serine" evidence="8">
    <location>
        <position position="38"/>
    </location>
</feature>
<keyword evidence="5 8" id="KW-0276">Fatty acid metabolism</keyword>
<organism evidence="12 13">
    <name type="scientific">Fimbriimonas ginsengisoli</name>
    <dbReference type="NCBI Taxonomy" id="1005039"/>
    <lineage>
        <taxon>Bacteria</taxon>
        <taxon>Bacillati</taxon>
        <taxon>Armatimonadota</taxon>
        <taxon>Fimbriimonadia</taxon>
        <taxon>Fimbriimonadales</taxon>
        <taxon>Fimbriimonadaceae</taxon>
        <taxon>Fimbriimonas</taxon>
    </lineage>
</organism>
<dbReference type="GO" id="GO:0000036">
    <property type="term" value="F:acyl carrier activity"/>
    <property type="evidence" value="ECO:0007669"/>
    <property type="project" value="UniProtKB-UniRule"/>
</dbReference>
<comment type="pathway">
    <text evidence="8 10">Lipid metabolism; fatty acid biosynthesis.</text>
</comment>
<dbReference type="AlphaFoldDB" id="A0A931LU53"/>
<dbReference type="HAMAP" id="MF_01217">
    <property type="entry name" value="Acyl_carrier"/>
    <property type="match status" value="1"/>
</dbReference>
<dbReference type="NCBIfam" id="NF009104">
    <property type="entry name" value="PRK12449.1"/>
    <property type="match status" value="1"/>
</dbReference>
<protein>
    <recommendedName>
        <fullName evidence="8 9">Acyl carrier protein</fullName>
        <shortName evidence="8">ACP</shortName>
    </recommendedName>
</protein>
<dbReference type="SMART" id="SM00823">
    <property type="entry name" value="PKS_PP"/>
    <property type="match status" value="1"/>
</dbReference>